<evidence type="ECO:0000313" key="1">
    <source>
        <dbReference type="EMBL" id="GFY17088.1"/>
    </source>
</evidence>
<dbReference type="AlphaFoldDB" id="A0A8X6T2A9"/>
<accession>A0A8X6T2A9</accession>
<comment type="caution">
    <text evidence="1">The sequence shown here is derived from an EMBL/GenBank/DDBJ whole genome shotgun (WGS) entry which is preliminary data.</text>
</comment>
<gene>
    <name evidence="1" type="ORF">TNCV_1088641</name>
</gene>
<protein>
    <submittedName>
        <fullName evidence="1">Uncharacterized protein</fullName>
    </submittedName>
</protein>
<keyword evidence="2" id="KW-1185">Reference proteome</keyword>
<organism evidence="1 2">
    <name type="scientific">Trichonephila clavipes</name>
    <name type="common">Golden silk orbweaver</name>
    <name type="synonym">Nephila clavipes</name>
    <dbReference type="NCBI Taxonomy" id="2585209"/>
    <lineage>
        <taxon>Eukaryota</taxon>
        <taxon>Metazoa</taxon>
        <taxon>Ecdysozoa</taxon>
        <taxon>Arthropoda</taxon>
        <taxon>Chelicerata</taxon>
        <taxon>Arachnida</taxon>
        <taxon>Araneae</taxon>
        <taxon>Araneomorphae</taxon>
        <taxon>Entelegynae</taxon>
        <taxon>Araneoidea</taxon>
        <taxon>Nephilidae</taxon>
        <taxon>Trichonephila</taxon>
    </lineage>
</organism>
<evidence type="ECO:0000313" key="2">
    <source>
        <dbReference type="Proteomes" id="UP000887159"/>
    </source>
</evidence>
<dbReference type="EMBL" id="BMAU01021343">
    <property type="protein sequence ID" value="GFY17088.1"/>
    <property type="molecule type" value="Genomic_DNA"/>
</dbReference>
<reference evidence="1" key="1">
    <citation type="submission" date="2020-08" db="EMBL/GenBank/DDBJ databases">
        <title>Multicomponent nature underlies the extraordinary mechanical properties of spider dragline silk.</title>
        <authorList>
            <person name="Kono N."/>
            <person name="Nakamura H."/>
            <person name="Mori M."/>
            <person name="Yoshida Y."/>
            <person name="Ohtoshi R."/>
            <person name="Malay A.D."/>
            <person name="Moran D.A.P."/>
            <person name="Tomita M."/>
            <person name="Numata K."/>
            <person name="Arakawa K."/>
        </authorList>
    </citation>
    <scope>NUCLEOTIDE SEQUENCE</scope>
</reference>
<sequence>MILFYCPTTLQKSACKHVPKACSGQEIEFPRLWGFGGGEKLSGNFWRLSQSLASTTTSGPPLLLLAADDLDRGGWRRTVLNGKGPRVMWEKSSDV</sequence>
<name>A0A8X6T2A9_TRICX</name>
<proteinExistence type="predicted"/>
<dbReference type="Proteomes" id="UP000887159">
    <property type="component" value="Unassembled WGS sequence"/>
</dbReference>